<feature type="domain" description="NFACT RNA-binding" evidence="2">
    <location>
        <begin position="415"/>
        <end position="508"/>
    </location>
</feature>
<dbReference type="GO" id="GO:1990112">
    <property type="term" value="C:RQC complex"/>
    <property type="evidence" value="ECO:0007669"/>
    <property type="project" value="TreeGrafter"/>
</dbReference>
<gene>
    <name evidence="3" type="primary">fbpA</name>
    <name evidence="3" type="ORF">PEDI_09020</name>
</gene>
<dbReference type="Pfam" id="PF05833">
    <property type="entry name" value="NFACT_N"/>
    <property type="match status" value="1"/>
</dbReference>
<accession>A0AAN4VXW3</accession>
<dbReference type="Pfam" id="PF05670">
    <property type="entry name" value="NFACT-R_1"/>
    <property type="match status" value="1"/>
</dbReference>
<organism evidence="3 4">
    <name type="scientific">Persicobacter diffluens</name>
    <dbReference type="NCBI Taxonomy" id="981"/>
    <lineage>
        <taxon>Bacteria</taxon>
        <taxon>Pseudomonadati</taxon>
        <taxon>Bacteroidota</taxon>
        <taxon>Cytophagia</taxon>
        <taxon>Cytophagales</taxon>
        <taxon>Persicobacteraceae</taxon>
        <taxon>Persicobacter</taxon>
    </lineage>
</organism>
<dbReference type="EMBL" id="BQKE01000001">
    <property type="protein sequence ID" value="GJM60350.1"/>
    <property type="molecule type" value="Genomic_DNA"/>
</dbReference>
<proteinExistence type="predicted"/>
<dbReference type="InterPro" id="IPR051608">
    <property type="entry name" value="RQC_Subunit_NEMF"/>
</dbReference>
<dbReference type="GO" id="GO:0043023">
    <property type="term" value="F:ribosomal large subunit binding"/>
    <property type="evidence" value="ECO:0007669"/>
    <property type="project" value="TreeGrafter"/>
</dbReference>
<dbReference type="RefSeq" id="WP_338236125.1">
    <property type="nucleotide sequence ID" value="NZ_BQKE01000001.1"/>
</dbReference>
<evidence type="ECO:0000313" key="3">
    <source>
        <dbReference type="EMBL" id="GJM60350.1"/>
    </source>
</evidence>
<comment type="caution">
    <text evidence="3">The sequence shown here is derived from an EMBL/GenBank/DDBJ whole genome shotgun (WGS) entry which is preliminary data.</text>
</comment>
<dbReference type="Gene3D" id="2.30.310.10">
    <property type="entry name" value="ibrinogen binding protein from staphylococcus aureus domain"/>
    <property type="match status" value="1"/>
</dbReference>
<dbReference type="GO" id="GO:0000049">
    <property type="term" value="F:tRNA binding"/>
    <property type="evidence" value="ECO:0007669"/>
    <property type="project" value="TreeGrafter"/>
</dbReference>
<dbReference type="GO" id="GO:0072344">
    <property type="term" value="P:rescue of stalled ribosome"/>
    <property type="evidence" value="ECO:0007669"/>
    <property type="project" value="TreeGrafter"/>
</dbReference>
<protein>
    <submittedName>
        <fullName evidence="3">Fibronectin-binding protein A</fullName>
    </submittedName>
</protein>
<dbReference type="AlphaFoldDB" id="A0AAN4VXW3"/>
<evidence type="ECO:0000259" key="2">
    <source>
        <dbReference type="Pfam" id="PF05670"/>
    </source>
</evidence>
<reference evidence="3 4" key="1">
    <citation type="submission" date="2021-12" db="EMBL/GenBank/DDBJ databases">
        <title>Genome sequencing of bacteria with rrn-lacking chromosome and rrn-plasmid.</title>
        <authorList>
            <person name="Anda M."/>
            <person name="Iwasaki W."/>
        </authorList>
    </citation>
    <scope>NUCLEOTIDE SEQUENCE [LARGE SCALE GENOMIC DNA]</scope>
    <source>
        <strain evidence="3 4">NBRC 15940</strain>
    </source>
</reference>
<evidence type="ECO:0000313" key="4">
    <source>
        <dbReference type="Proteomes" id="UP001310022"/>
    </source>
</evidence>
<dbReference type="PANTHER" id="PTHR15239">
    <property type="entry name" value="NUCLEAR EXPORT MEDIATOR FACTOR NEMF"/>
    <property type="match status" value="1"/>
</dbReference>
<keyword evidence="4" id="KW-1185">Reference proteome</keyword>
<dbReference type="PANTHER" id="PTHR15239:SF6">
    <property type="entry name" value="RIBOSOME QUALITY CONTROL COMPLEX SUBUNIT NEMF"/>
    <property type="match status" value="1"/>
</dbReference>
<dbReference type="Proteomes" id="UP001310022">
    <property type="component" value="Unassembled WGS sequence"/>
</dbReference>
<evidence type="ECO:0000256" key="1">
    <source>
        <dbReference type="SAM" id="Coils"/>
    </source>
</evidence>
<keyword evidence="1" id="KW-0175">Coiled coil</keyword>
<dbReference type="InterPro" id="IPR008532">
    <property type="entry name" value="NFACT_RNA-bd"/>
</dbReference>
<sequence>MHNNYFFINRLAHQLDEKLKGWKLGSCFSQQRDELIMGFYLERKEFYFRANLAPDVSTLSFPEDFARSKKNTVTLFSEILEKQILEIKCLPNERSFIIFFEGGFQLLFKLHGSQSNILLFQNEERRELFRNNLSKDQDLGISDLQRDIDQSFEALEAAEGDYFKLYPTFGKQVKNLLEKEGYPGLERAKQWKLLKLIIEQLNNGPIYVRQEEQKVKLTLFDTEVGELIYEGHDPIAAINAYYYQFSRTHWLEKERGRNLKKLKQDIDKGYAYITNNEEKLEGLKGGISYQHIGDILMANLHQVPERATEVSLFNFYTNKDLKIKLKKDLSPQRNAEQYYRKAKNQRLEIENIEGNMAAKMEELENLELAVGEIQDAESIKEIRKILKDHQLENNAQKQNKKQVILPYNSYECMGFDVWVGKNPKANDKLIGQYAFKEDLWLHAKDVPGSHLLIKHQAGKPFPKDVIEKVAGWAAFFSKRKTDSLCPVSVTPRKYIRKTKDLEAGKVIIDREEVVLVPPQKP</sequence>
<name>A0AAN4VXW3_9BACT</name>
<feature type="coiled-coil region" evidence="1">
    <location>
        <begin position="335"/>
        <end position="399"/>
    </location>
</feature>